<dbReference type="Gene3D" id="3.40.50.300">
    <property type="entry name" value="P-loop containing nucleotide triphosphate hydrolases"/>
    <property type="match status" value="1"/>
</dbReference>
<accession>A0A4R4EBV0</accession>
<dbReference type="RefSeq" id="WP_132419373.1">
    <property type="nucleotide sequence ID" value="NZ_SKFG01000020.1"/>
</dbReference>
<dbReference type="EMBL" id="SKFG01000020">
    <property type="protein sequence ID" value="TCZ75408.1"/>
    <property type="molecule type" value="Genomic_DNA"/>
</dbReference>
<proteinExistence type="predicted"/>
<evidence type="ECO:0000259" key="4">
    <source>
        <dbReference type="PROSITE" id="PS50893"/>
    </source>
</evidence>
<dbReference type="AlphaFoldDB" id="A0A4R4EBV0"/>
<dbReference type="SMART" id="SM00382">
    <property type="entry name" value="AAA"/>
    <property type="match status" value="1"/>
</dbReference>
<dbReference type="OrthoDB" id="9804819at2"/>
<keyword evidence="6" id="KW-1185">Reference proteome</keyword>
<dbReference type="PANTHER" id="PTHR42939">
    <property type="entry name" value="ABC TRANSPORTER ATP-BINDING PROTEIN ALBC-RELATED"/>
    <property type="match status" value="1"/>
</dbReference>
<dbReference type="InterPro" id="IPR027417">
    <property type="entry name" value="P-loop_NTPase"/>
</dbReference>
<evidence type="ECO:0000256" key="3">
    <source>
        <dbReference type="ARBA" id="ARBA00022840"/>
    </source>
</evidence>
<protein>
    <submittedName>
        <fullName evidence="5">ABC transporter ATP-binding protein</fullName>
    </submittedName>
</protein>
<reference evidence="5 6" key="1">
    <citation type="submission" date="2019-03" db="EMBL/GenBank/DDBJ databases">
        <authorList>
            <person name="Kim M.K.M."/>
        </authorList>
    </citation>
    <scope>NUCLEOTIDE SEQUENCE [LARGE SCALE GENOMIC DNA]</scope>
    <source>
        <strain evidence="5 6">18JY21-1</strain>
    </source>
</reference>
<comment type="caution">
    <text evidence="5">The sequence shown here is derived from an EMBL/GenBank/DDBJ whole genome shotgun (WGS) entry which is preliminary data.</text>
</comment>
<dbReference type="PROSITE" id="PS50893">
    <property type="entry name" value="ABC_TRANSPORTER_2"/>
    <property type="match status" value="1"/>
</dbReference>
<dbReference type="GO" id="GO:0005524">
    <property type="term" value="F:ATP binding"/>
    <property type="evidence" value="ECO:0007669"/>
    <property type="project" value="UniProtKB-KW"/>
</dbReference>
<dbReference type="Pfam" id="PF00005">
    <property type="entry name" value="ABC_tran"/>
    <property type="match status" value="1"/>
</dbReference>
<name>A0A4R4EBV0_9BACL</name>
<dbReference type="GO" id="GO:0016887">
    <property type="term" value="F:ATP hydrolysis activity"/>
    <property type="evidence" value="ECO:0007669"/>
    <property type="project" value="InterPro"/>
</dbReference>
<evidence type="ECO:0000256" key="2">
    <source>
        <dbReference type="ARBA" id="ARBA00022741"/>
    </source>
</evidence>
<evidence type="ECO:0000313" key="6">
    <source>
        <dbReference type="Proteomes" id="UP000295418"/>
    </source>
</evidence>
<feature type="domain" description="ABC transporter" evidence="4">
    <location>
        <begin position="2"/>
        <end position="230"/>
    </location>
</feature>
<gene>
    <name evidence="5" type="ORF">E0485_17565</name>
</gene>
<organism evidence="5 6">
    <name type="scientific">Paenibacillus albiflavus</name>
    <dbReference type="NCBI Taxonomy" id="2545760"/>
    <lineage>
        <taxon>Bacteria</taxon>
        <taxon>Bacillati</taxon>
        <taxon>Bacillota</taxon>
        <taxon>Bacilli</taxon>
        <taxon>Bacillales</taxon>
        <taxon>Paenibacillaceae</taxon>
        <taxon>Paenibacillus</taxon>
    </lineage>
</organism>
<dbReference type="CDD" id="cd03230">
    <property type="entry name" value="ABC_DR_subfamily_A"/>
    <property type="match status" value="1"/>
</dbReference>
<dbReference type="PANTHER" id="PTHR42939:SF3">
    <property type="entry name" value="ABC TRANSPORTER ATP-BINDING COMPONENT"/>
    <property type="match status" value="1"/>
</dbReference>
<dbReference type="SUPFAM" id="SSF52540">
    <property type="entry name" value="P-loop containing nucleoside triphosphate hydrolases"/>
    <property type="match status" value="1"/>
</dbReference>
<dbReference type="InterPro" id="IPR003439">
    <property type="entry name" value="ABC_transporter-like_ATP-bd"/>
</dbReference>
<dbReference type="Proteomes" id="UP000295418">
    <property type="component" value="Unassembled WGS sequence"/>
</dbReference>
<dbReference type="InterPro" id="IPR051782">
    <property type="entry name" value="ABC_Transporter_VariousFunc"/>
</dbReference>
<evidence type="ECO:0000256" key="1">
    <source>
        <dbReference type="ARBA" id="ARBA00022448"/>
    </source>
</evidence>
<dbReference type="InterPro" id="IPR003593">
    <property type="entry name" value="AAA+_ATPase"/>
</dbReference>
<keyword evidence="3 5" id="KW-0067">ATP-binding</keyword>
<sequence>MENVIEISNLTKNYSSFTLNNVSFTVPKGCIMGLIGANGAGKSTTIKLMLNITRRNEGSVKIFGQDALENEEHIKQNIGVVFDESHFHDTLKASQICKIMSNVYKEWDNELFYQYLKRFKLPVDKKVKTYSRGMKMKLSIAVALSHNPKLLILDEPTSGLDPIVRNEILDIFLEFIEDEEHSILLSSHITSDLERIADYITLINHGEVIFSESKDDLIYNYGIFKGTNHQMKEINKQDFIGIRHTQFGFEALAKDCRKMAAKYPELIHDTAGIEDIMVFFVRGEE</sequence>
<keyword evidence="2" id="KW-0547">Nucleotide-binding</keyword>
<keyword evidence="1" id="KW-0813">Transport</keyword>
<evidence type="ECO:0000313" key="5">
    <source>
        <dbReference type="EMBL" id="TCZ75408.1"/>
    </source>
</evidence>